<protein>
    <submittedName>
        <fullName evidence="11">ABC transporter ATP-binding protein</fullName>
    </submittedName>
</protein>
<dbReference type="Gene3D" id="3.40.50.300">
    <property type="entry name" value="P-loop containing nucleotide triphosphate hydrolases"/>
    <property type="match status" value="1"/>
</dbReference>
<feature type="transmembrane region" description="Helical" evidence="8">
    <location>
        <begin position="158"/>
        <end position="178"/>
    </location>
</feature>
<feature type="region of interest" description="Disordered" evidence="7">
    <location>
        <begin position="580"/>
        <end position="601"/>
    </location>
</feature>
<feature type="transmembrane region" description="Helical" evidence="8">
    <location>
        <begin position="131"/>
        <end position="152"/>
    </location>
</feature>
<keyword evidence="4 11" id="KW-0067">ATP-binding</keyword>
<dbReference type="GO" id="GO:0016887">
    <property type="term" value="F:ATP hydrolysis activity"/>
    <property type="evidence" value="ECO:0007669"/>
    <property type="project" value="InterPro"/>
</dbReference>
<dbReference type="InterPro" id="IPR036640">
    <property type="entry name" value="ABC1_TM_sf"/>
</dbReference>
<evidence type="ECO:0000256" key="1">
    <source>
        <dbReference type="ARBA" id="ARBA00004651"/>
    </source>
</evidence>
<dbReference type="GO" id="GO:0034040">
    <property type="term" value="F:ATPase-coupled lipid transmembrane transporter activity"/>
    <property type="evidence" value="ECO:0007669"/>
    <property type="project" value="TreeGrafter"/>
</dbReference>
<keyword evidence="3" id="KW-0547">Nucleotide-binding</keyword>
<gene>
    <name evidence="11" type="ORF">KCMC57_56900</name>
</gene>
<evidence type="ECO:0000256" key="6">
    <source>
        <dbReference type="ARBA" id="ARBA00023136"/>
    </source>
</evidence>
<accession>A0AB33K3I1</accession>
<feature type="transmembrane region" description="Helical" evidence="8">
    <location>
        <begin position="57"/>
        <end position="74"/>
    </location>
</feature>
<dbReference type="InterPro" id="IPR003593">
    <property type="entry name" value="AAA+_ATPase"/>
</dbReference>
<dbReference type="PROSITE" id="PS50893">
    <property type="entry name" value="ABC_TRANSPORTER_2"/>
    <property type="match status" value="1"/>
</dbReference>
<dbReference type="InterPro" id="IPR011527">
    <property type="entry name" value="ABC1_TM_dom"/>
</dbReference>
<dbReference type="Pfam" id="PF00005">
    <property type="entry name" value="ABC_tran"/>
    <property type="match status" value="1"/>
</dbReference>
<feature type="region of interest" description="Disordered" evidence="7">
    <location>
        <begin position="318"/>
        <end position="338"/>
    </location>
</feature>
<dbReference type="SMART" id="SM00382">
    <property type="entry name" value="AAA"/>
    <property type="match status" value="1"/>
</dbReference>
<comment type="subcellular location">
    <subcellularLocation>
        <location evidence="1">Cell membrane</location>
        <topology evidence="1">Multi-pass membrane protein</topology>
    </subcellularLocation>
</comment>
<keyword evidence="5 8" id="KW-1133">Transmembrane helix</keyword>
<dbReference type="EMBL" id="AP035881">
    <property type="protein sequence ID" value="BFP49322.1"/>
    <property type="molecule type" value="Genomic_DNA"/>
</dbReference>
<feature type="compositionally biased region" description="Pro residues" evidence="7">
    <location>
        <begin position="320"/>
        <end position="333"/>
    </location>
</feature>
<feature type="domain" description="ABC transmembrane type-1" evidence="10">
    <location>
        <begin position="27"/>
        <end position="291"/>
    </location>
</feature>
<dbReference type="CDD" id="cd03228">
    <property type="entry name" value="ABCC_MRP_Like"/>
    <property type="match status" value="1"/>
</dbReference>
<dbReference type="AlphaFoldDB" id="A0AB33K3I1"/>
<proteinExistence type="predicted"/>
<name>A0AB33K3I1_9ACTN</name>
<dbReference type="InterPro" id="IPR039421">
    <property type="entry name" value="Type_1_exporter"/>
</dbReference>
<dbReference type="PROSITE" id="PS00211">
    <property type="entry name" value="ABC_TRANSPORTER_1"/>
    <property type="match status" value="1"/>
</dbReference>
<evidence type="ECO:0000259" key="9">
    <source>
        <dbReference type="PROSITE" id="PS50893"/>
    </source>
</evidence>
<dbReference type="Gene3D" id="1.20.1560.10">
    <property type="entry name" value="ABC transporter type 1, transmembrane domain"/>
    <property type="match status" value="1"/>
</dbReference>
<evidence type="ECO:0000256" key="4">
    <source>
        <dbReference type="ARBA" id="ARBA00022840"/>
    </source>
</evidence>
<dbReference type="SUPFAM" id="SSF52540">
    <property type="entry name" value="P-loop containing nucleoside triphosphate hydrolases"/>
    <property type="match status" value="1"/>
</dbReference>
<dbReference type="InterPro" id="IPR017871">
    <property type="entry name" value="ABC_transporter-like_CS"/>
</dbReference>
<feature type="transmembrane region" description="Helical" evidence="8">
    <location>
        <begin position="20"/>
        <end position="45"/>
    </location>
</feature>
<keyword evidence="6 8" id="KW-0472">Membrane</keyword>
<evidence type="ECO:0000256" key="5">
    <source>
        <dbReference type="ARBA" id="ARBA00022989"/>
    </source>
</evidence>
<dbReference type="InterPro" id="IPR027417">
    <property type="entry name" value="P-loop_NTPase"/>
</dbReference>
<evidence type="ECO:0000256" key="3">
    <source>
        <dbReference type="ARBA" id="ARBA00022741"/>
    </source>
</evidence>
<dbReference type="SUPFAM" id="SSF90123">
    <property type="entry name" value="ABC transporter transmembrane region"/>
    <property type="match status" value="1"/>
</dbReference>
<dbReference type="RefSeq" id="WP_407991444.1">
    <property type="nucleotide sequence ID" value="NZ_AP035881.2"/>
</dbReference>
<feature type="domain" description="ABC transporter" evidence="9">
    <location>
        <begin position="343"/>
        <end position="576"/>
    </location>
</feature>
<evidence type="ECO:0000256" key="8">
    <source>
        <dbReference type="SAM" id="Phobius"/>
    </source>
</evidence>
<dbReference type="PANTHER" id="PTHR24221:SF654">
    <property type="entry name" value="ATP-BINDING CASSETTE SUB-FAMILY B MEMBER 6"/>
    <property type="match status" value="1"/>
</dbReference>
<feature type="transmembrane region" description="Helical" evidence="8">
    <location>
        <begin position="244"/>
        <end position="266"/>
    </location>
</feature>
<dbReference type="InterPro" id="IPR003439">
    <property type="entry name" value="ABC_transporter-like_ATP-bd"/>
</dbReference>
<evidence type="ECO:0000256" key="2">
    <source>
        <dbReference type="ARBA" id="ARBA00022692"/>
    </source>
</evidence>
<evidence type="ECO:0000256" key="7">
    <source>
        <dbReference type="SAM" id="MobiDB-lite"/>
    </source>
</evidence>
<dbReference type="PANTHER" id="PTHR24221">
    <property type="entry name" value="ATP-BINDING CASSETTE SUB-FAMILY B"/>
    <property type="match status" value="1"/>
</dbReference>
<dbReference type="PROSITE" id="PS50929">
    <property type="entry name" value="ABC_TM1F"/>
    <property type="match status" value="1"/>
</dbReference>
<evidence type="ECO:0000259" key="10">
    <source>
        <dbReference type="PROSITE" id="PS50929"/>
    </source>
</evidence>
<dbReference type="GO" id="GO:0005524">
    <property type="term" value="F:ATP binding"/>
    <property type="evidence" value="ECO:0007669"/>
    <property type="project" value="UniProtKB-KW"/>
</dbReference>
<dbReference type="GO" id="GO:0005886">
    <property type="term" value="C:plasma membrane"/>
    <property type="evidence" value="ECO:0007669"/>
    <property type="project" value="UniProtKB-SubCell"/>
</dbReference>
<evidence type="ECO:0000313" key="11">
    <source>
        <dbReference type="EMBL" id="BFP49322.1"/>
    </source>
</evidence>
<organism evidence="11">
    <name type="scientific">Kitasatospora sp. CMC57</name>
    <dbReference type="NCBI Taxonomy" id="3231513"/>
    <lineage>
        <taxon>Bacteria</taxon>
        <taxon>Bacillati</taxon>
        <taxon>Actinomycetota</taxon>
        <taxon>Actinomycetes</taxon>
        <taxon>Kitasatosporales</taxon>
        <taxon>Streptomycetaceae</taxon>
        <taxon>Kitasatospora</taxon>
    </lineage>
</organism>
<keyword evidence="2 8" id="KW-0812">Transmembrane</keyword>
<sequence>MNAAAGQLLRSALHRRRREFLRLAGWTLVRTVPVLLSGWVVARAVDHGFLAGRPGEGFAWLGLLAAATLVGALGTRQVALSLATVVEPLRDELVALVAHGTLNRSARLGGPADTAGVARLTEQVEIVRESYGAVIMFVQTFVVTATSVLLGLAGLDPVLLLLVLPPMLVGLGLFLAALRAMARRQRAVVLADERLAEGAVTLIAGLRDVTACGAEERVAARAGARVDAAASAARSLARLTALRTTALGVSGWVPLLLILVGTPWLVRSGVTTGAILGAMVYLSQGLQPALQEFVRGLGGSGLWLVVALGRIAEAAQLPEDPGPPAAGPVPVPPASSSTPAPGVELRGVTFGYAGAAEPVIRGLDLLLRPGEHLAVVGPSGAGKSTLAAVTAGLLGPQAGEVRIGGVPIRTLNTSEPELLLRYRVLIPQEAYVFAGTVRENVTYLAPEATPAEVDAAVRAVGAGPLAERLGGWDAPLDVAELSSGERQLIALARAYLPPTRLVLLDEATCHLDPAAEAVAERAFARRPGALIVFAHRISSALRADRILVLDGNRARLGTHEELLADSSLYRDLVGHWESAGPGARSQPAGLPEDPYRVDPVARSHFADHRGQVVADRAHRQ</sequence>
<dbReference type="GO" id="GO:0140359">
    <property type="term" value="F:ABC-type transporter activity"/>
    <property type="evidence" value="ECO:0007669"/>
    <property type="project" value="InterPro"/>
</dbReference>
<reference evidence="11" key="1">
    <citation type="submission" date="2024-07" db="EMBL/GenBank/DDBJ databases">
        <title>Complete genome sequences of cellulolytic bacteria, Kitasatospora sp. CMC57 and Streptomyces sp. CMC78, isolated from Japanese agricultural soil.</title>
        <authorList>
            <person name="Hashimoto T."/>
            <person name="Ito M."/>
            <person name="Iwamoto M."/>
            <person name="Fukahori D."/>
            <person name="Shoda T."/>
            <person name="Sakoda M."/>
            <person name="Morohoshi T."/>
            <person name="Mitsuboshi M."/>
            <person name="Nishizawa T."/>
        </authorList>
    </citation>
    <scope>NUCLEOTIDE SEQUENCE</scope>
    <source>
        <strain evidence="11">CMC57</strain>
    </source>
</reference>